<dbReference type="Proteomes" id="UP001163550">
    <property type="component" value="Chromosome"/>
</dbReference>
<evidence type="ECO:0000256" key="1">
    <source>
        <dbReference type="SAM" id="Coils"/>
    </source>
</evidence>
<organism evidence="2 4">
    <name type="scientific">Acetobacterium wieringae</name>
    <dbReference type="NCBI Taxonomy" id="52694"/>
    <lineage>
        <taxon>Bacteria</taxon>
        <taxon>Bacillati</taxon>
        <taxon>Bacillota</taxon>
        <taxon>Clostridia</taxon>
        <taxon>Eubacteriales</taxon>
        <taxon>Eubacteriaceae</taxon>
        <taxon>Acetobacterium</taxon>
    </lineage>
</organism>
<feature type="coiled-coil region" evidence="1">
    <location>
        <begin position="61"/>
        <end position="88"/>
    </location>
</feature>
<sequence>MAKQHDKQFKLDAVRYYEEHKELGLRGCAENLGVGYSTLGKWSKELQDSGSIECRGSGNYASDESKEIARLKRELRDTQDALDVLKKAIGILGK</sequence>
<reference evidence="2 4" key="1">
    <citation type="submission" date="2015-09" db="EMBL/GenBank/DDBJ databases">
        <title>Genome sequence of Acetobacterium wieringae DSM 1911.</title>
        <authorList>
            <person name="Poehlein A."/>
            <person name="Bengelsdorf F.R."/>
            <person name="Schiel-Bengelsdorf B."/>
            <person name="Duerre P."/>
            <person name="Daniel R."/>
        </authorList>
    </citation>
    <scope>NUCLEOTIDE SEQUENCE [LARGE SCALE GENOMIC DNA]</scope>
    <source>
        <strain evidence="2 4">DSM 1911</strain>
    </source>
</reference>
<dbReference type="AlphaFoldDB" id="A0A1F2PK48"/>
<evidence type="ECO:0000313" key="5">
    <source>
        <dbReference type="Proteomes" id="UP001163550"/>
    </source>
</evidence>
<dbReference type="InterPro" id="IPR002514">
    <property type="entry name" value="Transposase_8"/>
</dbReference>
<name>A0A1F2PK48_9FIRM</name>
<dbReference type="EMBL" id="LKEU01000015">
    <property type="protein sequence ID" value="OFV71733.1"/>
    <property type="molecule type" value="Genomic_DNA"/>
</dbReference>
<proteinExistence type="predicted"/>
<keyword evidence="5" id="KW-1185">Reference proteome</keyword>
<dbReference type="GO" id="GO:0003677">
    <property type="term" value="F:DNA binding"/>
    <property type="evidence" value="ECO:0007669"/>
    <property type="project" value="InterPro"/>
</dbReference>
<dbReference type="Proteomes" id="UP000176244">
    <property type="component" value="Unassembled WGS sequence"/>
</dbReference>
<dbReference type="SUPFAM" id="SSF46689">
    <property type="entry name" value="Homeodomain-like"/>
    <property type="match status" value="1"/>
</dbReference>
<dbReference type="RefSeq" id="WP_070370063.1">
    <property type="nucleotide sequence ID" value="NZ_CABIIK010000025.1"/>
</dbReference>
<dbReference type="Gene3D" id="1.10.10.60">
    <property type="entry name" value="Homeodomain-like"/>
    <property type="match status" value="1"/>
</dbReference>
<reference evidence="3" key="2">
    <citation type="submission" date="2021-11" db="EMBL/GenBank/DDBJ databases">
        <title>Isoprene-degrading acetogen.</title>
        <authorList>
            <person name="Yang Y."/>
            <person name="Jin H."/>
            <person name="Yan J."/>
        </authorList>
    </citation>
    <scope>NUCLEOTIDE SEQUENCE</scope>
    <source>
        <strain evidence="3">Berkeley</strain>
    </source>
</reference>
<evidence type="ECO:0000313" key="4">
    <source>
        <dbReference type="Proteomes" id="UP000176244"/>
    </source>
</evidence>
<dbReference type="Pfam" id="PF01527">
    <property type="entry name" value="HTH_Tnp_1"/>
    <property type="match status" value="1"/>
</dbReference>
<evidence type="ECO:0000313" key="2">
    <source>
        <dbReference type="EMBL" id="OFV71733.1"/>
    </source>
</evidence>
<dbReference type="EMBL" id="CP087994">
    <property type="protein sequence ID" value="UYO63650.1"/>
    <property type="molecule type" value="Genomic_DNA"/>
</dbReference>
<keyword evidence="1" id="KW-0175">Coiled coil</keyword>
<evidence type="ECO:0000313" key="3">
    <source>
        <dbReference type="EMBL" id="UYO63650.1"/>
    </source>
</evidence>
<protein>
    <submittedName>
        <fullName evidence="3">Transposase</fullName>
    </submittedName>
</protein>
<dbReference type="GO" id="GO:0006313">
    <property type="term" value="P:DNA transposition"/>
    <property type="evidence" value="ECO:0007669"/>
    <property type="project" value="InterPro"/>
</dbReference>
<dbReference type="InterPro" id="IPR009057">
    <property type="entry name" value="Homeodomain-like_sf"/>
</dbReference>
<gene>
    <name evidence="2" type="ORF">ACWI_07060</name>
    <name evidence="3" type="ORF">LNN31_04250</name>
</gene>
<dbReference type="GO" id="GO:0004803">
    <property type="term" value="F:transposase activity"/>
    <property type="evidence" value="ECO:0007669"/>
    <property type="project" value="InterPro"/>
</dbReference>
<accession>A0A1F2PK48</accession>